<keyword evidence="2" id="KW-1133">Transmembrane helix</keyword>
<dbReference type="PANTHER" id="PTHR33246">
    <property type="entry name" value="CCHC-TYPE DOMAIN-CONTAINING PROTEIN"/>
    <property type="match status" value="1"/>
</dbReference>
<dbReference type="Proteomes" id="UP000239156">
    <property type="component" value="Unassembled WGS sequence"/>
</dbReference>
<evidence type="ECO:0000256" key="1">
    <source>
        <dbReference type="SAM" id="MobiDB-lite"/>
    </source>
</evidence>
<feature type="transmembrane region" description="Helical" evidence="2">
    <location>
        <begin position="262"/>
        <end position="283"/>
    </location>
</feature>
<feature type="region of interest" description="Disordered" evidence="1">
    <location>
        <begin position="50"/>
        <end position="69"/>
    </location>
</feature>
<feature type="compositionally biased region" description="Polar residues" evidence="1">
    <location>
        <begin position="50"/>
        <end position="68"/>
    </location>
</feature>
<feature type="region of interest" description="Disordered" evidence="1">
    <location>
        <begin position="1"/>
        <end position="45"/>
    </location>
</feature>
<evidence type="ECO:0000313" key="4">
    <source>
        <dbReference type="Proteomes" id="UP000239156"/>
    </source>
</evidence>
<evidence type="ECO:0000256" key="2">
    <source>
        <dbReference type="SAM" id="Phobius"/>
    </source>
</evidence>
<feature type="compositionally biased region" description="Polar residues" evidence="1">
    <location>
        <begin position="35"/>
        <end position="45"/>
    </location>
</feature>
<keyword evidence="2" id="KW-0812">Transmembrane</keyword>
<proteinExistence type="predicted"/>
<accession>A0A2S4W3D2</accession>
<reference evidence="3" key="1">
    <citation type="submission" date="2017-12" db="EMBL/GenBank/DDBJ databases">
        <title>Gene loss provides genomic basis for host adaptation in cereal stripe rust fungi.</title>
        <authorList>
            <person name="Xia C."/>
        </authorList>
    </citation>
    <scope>NUCLEOTIDE SEQUENCE [LARGE SCALE GENOMIC DNA]</scope>
    <source>
        <strain evidence="3">93-210</strain>
    </source>
</reference>
<keyword evidence="2" id="KW-0472">Membrane</keyword>
<organism evidence="3 4">
    <name type="scientific">Puccinia striiformis</name>
    <dbReference type="NCBI Taxonomy" id="27350"/>
    <lineage>
        <taxon>Eukaryota</taxon>
        <taxon>Fungi</taxon>
        <taxon>Dikarya</taxon>
        <taxon>Basidiomycota</taxon>
        <taxon>Pucciniomycotina</taxon>
        <taxon>Pucciniomycetes</taxon>
        <taxon>Pucciniales</taxon>
        <taxon>Pucciniaceae</taxon>
        <taxon>Puccinia</taxon>
    </lineage>
</organism>
<dbReference type="PANTHER" id="PTHR33246:SF51">
    <property type="entry name" value="MYB_SANT-LIKE DOMAIN-CONTAINING PROTEIN"/>
    <property type="match status" value="1"/>
</dbReference>
<dbReference type="VEuPathDB" id="FungiDB:PSTT_01457"/>
<name>A0A2S4W3D2_9BASI</name>
<dbReference type="AlphaFoldDB" id="A0A2S4W3D2"/>
<dbReference type="EMBL" id="PKSL01000008">
    <property type="protein sequence ID" value="POW16281.1"/>
    <property type="molecule type" value="Genomic_DNA"/>
</dbReference>
<comment type="caution">
    <text evidence="3">The sequence shown here is derived from an EMBL/GenBank/DDBJ whole genome shotgun (WGS) entry which is preliminary data.</text>
</comment>
<gene>
    <name evidence="3" type="ORF">PSTT_01457</name>
</gene>
<protein>
    <submittedName>
        <fullName evidence="3">Uncharacterized protein</fullName>
    </submittedName>
</protein>
<dbReference type="VEuPathDB" id="FungiDB:PSHT_16138"/>
<keyword evidence="4" id="KW-1185">Reference proteome</keyword>
<sequence length="291" mass="31996">MIIPKHNRAPQPQADRTRAPPPPYTIASYRRHGSASGNASDITLHQSTTPLTSIITKPNSGTSFSSISGKRGSWPVCLNCTTHRTPQPITRGPLQTVFITVQHKLACNAVAFIFGTRGNGKSDEFPVAPKRLLAPQWSPHHYNELFANGAHTTFGVGNQSKSTSFDTFADWMNELNPDLKLTGRGLSLRLTSYKRAYTKAKDYEHLTHEGGNEGHGKEILEQICPCFERLDRIFNNQADMTPIMPGDQALRPNPIITGTNGLAGHTVLTLAMVFFGLAFIIIWSPHISLSL</sequence>
<evidence type="ECO:0000313" key="3">
    <source>
        <dbReference type="EMBL" id="POW16281.1"/>
    </source>
</evidence>